<comment type="caution">
    <text evidence="9">The sequence shown here is derived from an EMBL/GenBank/DDBJ whole genome shotgun (WGS) entry which is preliminary data.</text>
</comment>
<evidence type="ECO:0000256" key="2">
    <source>
        <dbReference type="ARBA" id="ARBA00022729"/>
    </source>
</evidence>
<evidence type="ECO:0000256" key="7">
    <source>
        <dbReference type="PIRSR" id="PIRSR000862-1"/>
    </source>
</evidence>
<dbReference type="Gene3D" id="3.40.50.1820">
    <property type="entry name" value="alpha/beta hydrolase"/>
    <property type="match status" value="1"/>
</dbReference>
<dbReference type="OrthoDB" id="9974421at2759"/>
<dbReference type="GO" id="GO:0016788">
    <property type="term" value="F:hydrolase activity, acting on ester bonds"/>
    <property type="evidence" value="ECO:0007669"/>
    <property type="project" value="InterPro"/>
</dbReference>
<name>A0A8K0CQV4_IGNLU</name>
<keyword evidence="4" id="KW-0442">Lipid degradation</keyword>
<keyword evidence="2" id="KW-0732">Signal</keyword>
<dbReference type="InterPro" id="IPR025483">
    <property type="entry name" value="Lipase_euk"/>
</dbReference>
<evidence type="ECO:0000313" key="10">
    <source>
        <dbReference type="Proteomes" id="UP000801492"/>
    </source>
</evidence>
<dbReference type="InterPro" id="IPR029058">
    <property type="entry name" value="AB_hydrolase_fold"/>
</dbReference>
<dbReference type="GO" id="GO:0016042">
    <property type="term" value="P:lipid catabolic process"/>
    <property type="evidence" value="ECO:0007669"/>
    <property type="project" value="UniProtKB-KW"/>
</dbReference>
<dbReference type="AlphaFoldDB" id="A0A8K0CQV4"/>
<keyword evidence="6" id="KW-0325">Glycoprotein</keyword>
<feature type="non-terminal residue" evidence="9">
    <location>
        <position position="364"/>
    </location>
</feature>
<dbReference type="Proteomes" id="UP000801492">
    <property type="component" value="Unassembled WGS sequence"/>
</dbReference>
<keyword evidence="5" id="KW-0443">Lipid metabolism</keyword>
<evidence type="ECO:0000256" key="5">
    <source>
        <dbReference type="ARBA" id="ARBA00023098"/>
    </source>
</evidence>
<proteinExistence type="inferred from homology"/>
<protein>
    <recommendedName>
        <fullName evidence="8">Partial AB-hydrolase lipase domain-containing protein</fullName>
    </recommendedName>
</protein>
<sequence>PEIIKRHGYPSETHQVITEDGCILTIFRIPHGKHSNSSGEPVFIQHGITINSGAFVNIGNKSLGFALADTGYDVWMGNFRGSIYSRKHQTLNESNRKFWDFSFHELGVYDLPAQLNYVHQKTKQKITYIGLSMGSTAGYIYGVTYPDVAYKKVKAFISLAPVAIMKDLPLFQFVSYVWSIIERPVQTLTKGKVVPRPPLPTSLFRYLCLPYPIQMKICQIPDMIAFGVNYEQNDPETLPVTLQHNKDATSVKTITHYSQLIKTGNFQYFDYGPKINQELYGSQYPPQYDLTKMKVPNYFISAPNDFVSTTENAERIWKMLPDRAKPYDIYVIKDDSFNHVSFFTGKDVLSLVYEPVIKFINSNK</sequence>
<evidence type="ECO:0000313" key="9">
    <source>
        <dbReference type="EMBL" id="KAF2891935.1"/>
    </source>
</evidence>
<accession>A0A8K0CQV4</accession>
<dbReference type="InterPro" id="IPR006693">
    <property type="entry name" value="AB_hydrolase_lipase"/>
</dbReference>
<evidence type="ECO:0000259" key="8">
    <source>
        <dbReference type="Pfam" id="PF04083"/>
    </source>
</evidence>
<feature type="domain" description="Partial AB-hydrolase lipase" evidence="8">
    <location>
        <begin position="2"/>
        <end position="57"/>
    </location>
</feature>
<feature type="active site" description="Charge relay system" evidence="7">
    <location>
        <position position="305"/>
    </location>
</feature>
<evidence type="ECO:0000256" key="6">
    <source>
        <dbReference type="ARBA" id="ARBA00023180"/>
    </source>
</evidence>
<keyword evidence="10" id="KW-1185">Reference proteome</keyword>
<feature type="active site" description="Nucleophile" evidence="7">
    <location>
        <position position="132"/>
    </location>
</feature>
<dbReference type="PIRSF" id="PIRSF000862">
    <property type="entry name" value="Steryl_ester_lip"/>
    <property type="match status" value="1"/>
</dbReference>
<dbReference type="EMBL" id="VTPC01018888">
    <property type="protein sequence ID" value="KAF2891935.1"/>
    <property type="molecule type" value="Genomic_DNA"/>
</dbReference>
<evidence type="ECO:0000256" key="4">
    <source>
        <dbReference type="ARBA" id="ARBA00022963"/>
    </source>
</evidence>
<dbReference type="PANTHER" id="PTHR11005">
    <property type="entry name" value="LYSOSOMAL ACID LIPASE-RELATED"/>
    <property type="match status" value="1"/>
</dbReference>
<dbReference type="SUPFAM" id="SSF53474">
    <property type="entry name" value="alpha/beta-Hydrolases"/>
    <property type="match status" value="1"/>
</dbReference>
<comment type="similarity">
    <text evidence="1">Belongs to the AB hydrolase superfamily. Lipase family.</text>
</comment>
<gene>
    <name evidence="9" type="ORF">ILUMI_14238</name>
</gene>
<organism evidence="9 10">
    <name type="scientific">Ignelater luminosus</name>
    <name type="common">Cucubano</name>
    <name type="synonym">Pyrophorus luminosus</name>
    <dbReference type="NCBI Taxonomy" id="2038154"/>
    <lineage>
        <taxon>Eukaryota</taxon>
        <taxon>Metazoa</taxon>
        <taxon>Ecdysozoa</taxon>
        <taxon>Arthropoda</taxon>
        <taxon>Hexapoda</taxon>
        <taxon>Insecta</taxon>
        <taxon>Pterygota</taxon>
        <taxon>Neoptera</taxon>
        <taxon>Endopterygota</taxon>
        <taxon>Coleoptera</taxon>
        <taxon>Polyphaga</taxon>
        <taxon>Elateriformia</taxon>
        <taxon>Elateroidea</taxon>
        <taxon>Elateridae</taxon>
        <taxon>Agrypninae</taxon>
        <taxon>Pyrophorini</taxon>
        <taxon>Ignelater</taxon>
    </lineage>
</organism>
<reference evidence="9" key="1">
    <citation type="submission" date="2019-08" db="EMBL/GenBank/DDBJ databases">
        <title>The genome of the North American firefly Photinus pyralis.</title>
        <authorList>
            <consortium name="Photinus pyralis genome working group"/>
            <person name="Fallon T.R."/>
            <person name="Sander Lower S.E."/>
            <person name="Weng J.-K."/>
        </authorList>
    </citation>
    <scope>NUCLEOTIDE SEQUENCE</scope>
    <source>
        <strain evidence="9">TRF0915ILg1</strain>
        <tissue evidence="9">Whole body</tissue>
    </source>
</reference>
<dbReference type="Pfam" id="PF04083">
    <property type="entry name" value="Abhydro_lipase"/>
    <property type="match status" value="1"/>
</dbReference>
<evidence type="ECO:0000256" key="3">
    <source>
        <dbReference type="ARBA" id="ARBA00022801"/>
    </source>
</evidence>
<dbReference type="FunFam" id="3.40.50.1820:FF:000057">
    <property type="entry name" value="Lipase"/>
    <property type="match status" value="1"/>
</dbReference>
<evidence type="ECO:0000256" key="1">
    <source>
        <dbReference type="ARBA" id="ARBA00010701"/>
    </source>
</evidence>
<feature type="active site" description="Charge relay system" evidence="7">
    <location>
        <position position="339"/>
    </location>
</feature>
<keyword evidence="3" id="KW-0378">Hydrolase</keyword>